<dbReference type="EMBL" id="JACCJB010000009">
    <property type="protein sequence ID" value="KAF6223984.1"/>
    <property type="molecule type" value="Genomic_DNA"/>
</dbReference>
<evidence type="ECO:0000313" key="2">
    <source>
        <dbReference type="EMBL" id="KAF6223984.1"/>
    </source>
</evidence>
<evidence type="ECO:0008006" key="4">
    <source>
        <dbReference type="Google" id="ProtNLM"/>
    </source>
</evidence>
<dbReference type="Pfam" id="PF04910">
    <property type="entry name" value="Tcf25"/>
    <property type="match status" value="1"/>
</dbReference>
<dbReference type="RefSeq" id="XP_037153044.1">
    <property type="nucleotide sequence ID" value="XM_037301410.1"/>
</dbReference>
<comment type="caution">
    <text evidence="2">The sequence shown here is derived from an EMBL/GenBank/DDBJ whole genome shotgun (WGS) entry which is preliminary data.</text>
</comment>
<organism evidence="2 3">
    <name type="scientific">Letharia lupina</name>
    <dbReference type="NCBI Taxonomy" id="560253"/>
    <lineage>
        <taxon>Eukaryota</taxon>
        <taxon>Fungi</taxon>
        <taxon>Dikarya</taxon>
        <taxon>Ascomycota</taxon>
        <taxon>Pezizomycotina</taxon>
        <taxon>Lecanoromycetes</taxon>
        <taxon>OSLEUM clade</taxon>
        <taxon>Lecanoromycetidae</taxon>
        <taxon>Lecanorales</taxon>
        <taxon>Lecanorineae</taxon>
        <taxon>Parmeliaceae</taxon>
        <taxon>Letharia</taxon>
    </lineage>
</organism>
<feature type="region of interest" description="Disordered" evidence="1">
    <location>
        <begin position="1"/>
        <end position="120"/>
    </location>
</feature>
<feature type="compositionally biased region" description="Basic residues" evidence="1">
    <location>
        <begin position="88"/>
        <end position="101"/>
    </location>
</feature>
<evidence type="ECO:0000313" key="3">
    <source>
        <dbReference type="Proteomes" id="UP000593566"/>
    </source>
</evidence>
<reference evidence="2 3" key="1">
    <citation type="journal article" date="2020" name="Genomics">
        <title>Complete, high-quality genomes from long-read metagenomic sequencing of two wolf lichen thalli reveals enigmatic genome architecture.</title>
        <authorList>
            <person name="McKenzie S.K."/>
            <person name="Walston R.F."/>
            <person name="Allen J.L."/>
        </authorList>
    </citation>
    <scope>NUCLEOTIDE SEQUENCE [LARGE SCALE GENOMIC DNA]</scope>
    <source>
        <strain evidence="2">WasteWater1</strain>
    </source>
</reference>
<dbReference type="GO" id="GO:0072344">
    <property type="term" value="P:rescue of stalled ribosome"/>
    <property type="evidence" value="ECO:0007669"/>
    <property type="project" value="TreeGrafter"/>
</dbReference>
<dbReference type="PANTHER" id="PTHR22684:SF0">
    <property type="entry name" value="RIBOSOME QUALITY CONTROL COMPLEX SUBUNIT TCF25"/>
    <property type="match status" value="1"/>
</dbReference>
<dbReference type="Proteomes" id="UP000593566">
    <property type="component" value="Unassembled WGS sequence"/>
</dbReference>
<feature type="compositionally biased region" description="Acidic residues" evidence="1">
    <location>
        <begin position="724"/>
        <end position="736"/>
    </location>
</feature>
<feature type="region of interest" description="Disordered" evidence="1">
    <location>
        <begin position="700"/>
        <end position="761"/>
    </location>
</feature>
<accession>A0A8H6FDL8</accession>
<dbReference type="AlphaFoldDB" id="A0A8H6FDL8"/>
<keyword evidence="3" id="KW-1185">Reference proteome</keyword>
<feature type="compositionally biased region" description="Acidic residues" evidence="1">
    <location>
        <begin position="27"/>
        <end position="36"/>
    </location>
</feature>
<dbReference type="GO" id="GO:1990116">
    <property type="term" value="P:ribosome-associated ubiquitin-dependent protein catabolic process"/>
    <property type="evidence" value="ECO:0007669"/>
    <property type="project" value="TreeGrafter"/>
</dbReference>
<feature type="compositionally biased region" description="Pro residues" evidence="1">
    <location>
        <begin position="580"/>
        <end position="595"/>
    </location>
</feature>
<evidence type="ECO:0000256" key="1">
    <source>
        <dbReference type="SAM" id="MobiDB-lite"/>
    </source>
</evidence>
<dbReference type="PANTHER" id="PTHR22684">
    <property type="entry name" value="NULP1-RELATED"/>
    <property type="match status" value="1"/>
</dbReference>
<sequence>MSSRAVRKLQREQEQQIQRNALKEDHAPDDESEEETPAGKILNAFDMLNQYEDGDEMNDSDVVDPNDREDAEVSTKNPQVESSEKPKTKSKSKKKKNKKKSKVPEQADPPAKTALAGAKEPQLDEIDIALKSLSTTSKDGAEVPLASKIDEANVQLYRLLAVESKHLNALNEMKRLFGNVVLENEDEAGAAAGPPRRRGRIQNLDLGGALAGRHSPASRGQGLAGLALRRNPFILGKEEWPKATSGGLGMELVEKLEDGTVEFRFVHNTIYQDVQRQFQTCVESMDPQRMIALLQYNPYHISTLLQVSEIAKQQGDHSVSGDLLERALFSFGRSVHSSFTAALGEGKARLDFRRPENREFWLSAWRYVNNLGQRGTWRTAYEWAKLVLSLDPEGDPYRICLFLDQLALRGGQSEHLLQLSRSPFYADDLWRSRPNIDISSALAEFKLKQVQKCRSSLKTCVEDYPWVFPRLFKELSIDHIPKSVWGKTPSTDREKFECELYVHNAKDLWNTPEATSFLVEVVESAEVAPTREKARRETIPLSHGPITLDEARHVLLSGVPALINLIPRGYTNMPTSSSDPLPPPNNVPSYDPAPPTHLQGAANQSPFEAAGGFDTPPEEGTPNRQSLEDNQRGLGEAPELQGLQGFFRRFIPWIPSGRMPDQTDTDTDADAINARAAELGIPEGLIAERGRRVPEILQGRDAPDAAPAPGLENTNNTVGPTVESEPESEQSIDSGDDAMITSDTAPNRGPQSEEPYDDDRNQRWLAGQGMLRLRDFCAQHGTDETAWDGNVDSGIVGEYAQRVMQLRQQRTRTFIMEYPLTQGTSREVKALVEREIQRGGRLES</sequence>
<feature type="compositionally biased region" description="Acidic residues" evidence="1">
    <location>
        <begin position="52"/>
        <end position="64"/>
    </location>
</feature>
<dbReference type="GO" id="GO:1990112">
    <property type="term" value="C:RQC complex"/>
    <property type="evidence" value="ECO:0007669"/>
    <property type="project" value="TreeGrafter"/>
</dbReference>
<feature type="region of interest" description="Disordered" evidence="1">
    <location>
        <begin position="574"/>
        <end position="631"/>
    </location>
</feature>
<dbReference type="InterPro" id="IPR006994">
    <property type="entry name" value="TCF25/Rqc1"/>
</dbReference>
<gene>
    <name evidence="2" type="ORF">HO133_010558</name>
</gene>
<name>A0A8H6FDL8_9LECA</name>
<dbReference type="GeneID" id="59338948"/>
<protein>
    <recommendedName>
        <fullName evidence="4">Transcription factor 25</fullName>
    </recommendedName>
</protein>
<proteinExistence type="predicted"/>